<dbReference type="InterPro" id="IPR050109">
    <property type="entry name" value="HTH-type_TetR-like_transc_reg"/>
</dbReference>
<dbReference type="SUPFAM" id="SSF46689">
    <property type="entry name" value="Homeodomain-like"/>
    <property type="match status" value="1"/>
</dbReference>
<keyword evidence="2 4" id="KW-0238">DNA-binding</keyword>
<evidence type="ECO:0000256" key="2">
    <source>
        <dbReference type="ARBA" id="ARBA00023125"/>
    </source>
</evidence>
<accession>A0A221MF55</accession>
<dbReference type="OrthoDB" id="9814200at2"/>
<evidence type="ECO:0000256" key="4">
    <source>
        <dbReference type="PROSITE-ProRule" id="PRU00335"/>
    </source>
</evidence>
<dbReference type="GO" id="GO:0000976">
    <property type="term" value="F:transcription cis-regulatory region binding"/>
    <property type="evidence" value="ECO:0007669"/>
    <property type="project" value="TreeGrafter"/>
</dbReference>
<dbReference type="PANTHER" id="PTHR30055">
    <property type="entry name" value="HTH-TYPE TRANSCRIPTIONAL REGULATOR RUTR"/>
    <property type="match status" value="1"/>
</dbReference>
<dbReference type="SUPFAM" id="SSF48498">
    <property type="entry name" value="Tetracyclin repressor-like, C-terminal domain"/>
    <property type="match status" value="1"/>
</dbReference>
<dbReference type="GO" id="GO:0003700">
    <property type="term" value="F:DNA-binding transcription factor activity"/>
    <property type="evidence" value="ECO:0007669"/>
    <property type="project" value="TreeGrafter"/>
</dbReference>
<evidence type="ECO:0000313" key="6">
    <source>
        <dbReference type="EMBL" id="ASN06240.1"/>
    </source>
</evidence>
<keyword evidence="3" id="KW-0804">Transcription</keyword>
<protein>
    <submittedName>
        <fullName evidence="6">TetR family transcriptional regulator</fullName>
    </submittedName>
</protein>
<dbReference type="InterPro" id="IPR041490">
    <property type="entry name" value="KstR2_TetR_C"/>
</dbReference>
<dbReference type="InterPro" id="IPR001647">
    <property type="entry name" value="HTH_TetR"/>
</dbReference>
<name>A0A221MF55_9BACI</name>
<sequence length="196" mass="22853">MSLRERKTAKKKEDILRTAVLVLSEKGYHGTTIEEIASRILMTKGSVYYYFKDKQDLLYQSQLMLLGRSIENVEAILFQDLLVIEKLRMAMIGHIEYLLWERSGFEMMVKLEQFFSAQQKEKILQLRDDYGKAFDQLIQAGIEENVFGSVDVKIVRNIILGAMNWVTQWYSESGKKDKTEIAESISDYLLHILIKK</sequence>
<dbReference type="PRINTS" id="PR00455">
    <property type="entry name" value="HTHTETR"/>
</dbReference>
<feature type="domain" description="HTH tetR-type" evidence="5">
    <location>
        <begin position="9"/>
        <end position="69"/>
    </location>
</feature>
<evidence type="ECO:0000313" key="7">
    <source>
        <dbReference type="Proteomes" id="UP000204391"/>
    </source>
</evidence>
<keyword evidence="1" id="KW-0805">Transcription regulation</keyword>
<dbReference type="KEGG" id="vne:CFK40_15020"/>
<dbReference type="RefSeq" id="WP_089533216.1">
    <property type="nucleotide sequence ID" value="NZ_CP022437.1"/>
</dbReference>
<dbReference type="InterPro" id="IPR036271">
    <property type="entry name" value="Tet_transcr_reg_TetR-rel_C_sf"/>
</dbReference>
<dbReference type="AlphaFoldDB" id="A0A221MF55"/>
<reference evidence="6 7" key="1">
    <citation type="journal article" date="2003" name="Int. J. Syst. Evol. Microbiol.">
        <title>Virgibacillus carmonensis sp. nov., Virgibacillus necropolis sp. nov. and Virgibacillus picturae sp. nov., three novel species isolated from deteriorated mural paintings, transfer of the species of the genus salibacillus to Virgibacillus, as Virgibacillus marismortui comb. nov. and Virgibacillus salexigens comb. nov., and emended description of the genus Virgibacillus.</title>
        <authorList>
            <person name="Heyrman J."/>
            <person name="Logan N.A."/>
            <person name="Busse H.J."/>
            <person name="Balcaen A."/>
            <person name="Lebbe L."/>
            <person name="Rodriguez-Diaz M."/>
            <person name="Swings J."/>
            <person name="De Vos P."/>
        </authorList>
    </citation>
    <scope>NUCLEOTIDE SEQUENCE [LARGE SCALE GENOMIC DNA]</scope>
    <source>
        <strain evidence="6 7">LMG 19488</strain>
    </source>
</reference>
<evidence type="ECO:0000256" key="1">
    <source>
        <dbReference type="ARBA" id="ARBA00023015"/>
    </source>
</evidence>
<feature type="DNA-binding region" description="H-T-H motif" evidence="4">
    <location>
        <begin position="32"/>
        <end position="51"/>
    </location>
</feature>
<dbReference type="PANTHER" id="PTHR30055:SF240">
    <property type="entry name" value="HTH-TYPE TRANSCRIPTIONAL REGULATOR ACRR"/>
    <property type="match status" value="1"/>
</dbReference>
<dbReference type="Proteomes" id="UP000204391">
    <property type="component" value="Chromosome"/>
</dbReference>
<evidence type="ECO:0000259" key="5">
    <source>
        <dbReference type="PROSITE" id="PS50977"/>
    </source>
</evidence>
<dbReference type="PROSITE" id="PS50977">
    <property type="entry name" value="HTH_TETR_2"/>
    <property type="match status" value="1"/>
</dbReference>
<dbReference type="Pfam" id="PF00440">
    <property type="entry name" value="TetR_N"/>
    <property type="match status" value="1"/>
</dbReference>
<proteinExistence type="predicted"/>
<dbReference type="InterPro" id="IPR009057">
    <property type="entry name" value="Homeodomain-like_sf"/>
</dbReference>
<gene>
    <name evidence="6" type="ORF">CFK40_15020</name>
</gene>
<organism evidence="6 7">
    <name type="scientific">Virgibacillus necropolis</name>
    <dbReference type="NCBI Taxonomy" id="163877"/>
    <lineage>
        <taxon>Bacteria</taxon>
        <taxon>Bacillati</taxon>
        <taxon>Bacillota</taxon>
        <taxon>Bacilli</taxon>
        <taxon>Bacillales</taxon>
        <taxon>Bacillaceae</taxon>
        <taxon>Virgibacillus</taxon>
    </lineage>
</organism>
<dbReference type="EMBL" id="CP022437">
    <property type="protein sequence ID" value="ASN06240.1"/>
    <property type="molecule type" value="Genomic_DNA"/>
</dbReference>
<keyword evidence="7" id="KW-1185">Reference proteome</keyword>
<evidence type="ECO:0000256" key="3">
    <source>
        <dbReference type="ARBA" id="ARBA00023163"/>
    </source>
</evidence>
<dbReference type="Gene3D" id="1.10.10.60">
    <property type="entry name" value="Homeodomain-like"/>
    <property type="match status" value="1"/>
</dbReference>
<dbReference type="Gene3D" id="1.10.357.10">
    <property type="entry name" value="Tetracycline Repressor, domain 2"/>
    <property type="match status" value="1"/>
</dbReference>
<dbReference type="Pfam" id="PF17932">
    <property type="entry name" value="TetR_C_24"/>
    <property type="match status" value="1"/>
</dbReference>